<dbReference type="RefSeq" id="WP_207352199.1">
    <property type="nucleotide sequence ID" value="NZ_JAFMPY010000022.1"/>
</dbReference>
<dbReference type="EMBL" id="JAFMPY010000022">
    <property type="protein sequence ID" value="MBO0905567.1"/>
    <property type="molecule type" value="Genomic_DNA"/>
</dbReference>
<evidence type="ECO:0008006" key="3">
    <source>
        <dbReference type="Google" id="ProtNLM"/>
    </source>
</evidence>
<accession>A0ABS3J7D4</accession>
<dbReference type="Gene3D" id="6.20.390.30">
    <property type="match status" value="1"/>
</dbReference>
<dbReference type="CDD" id="cd06558">
    <property type="entry name" value="crotonase-like"/>
    <property type="match status" value="1"/>
</dbReference>
<dbReference type="SUPFAM" id="SSF52096">
    <property type="entry name" value="ClpP/crotonase"/>
    <property type="match status" value="1"/>
</dbReference>
<dbReference type="Gene3D" id="3.90.226.10">
    <property type="entry name" value="2-enoyl-CoA Hydratase, Chain A, domain 1"/>
    <property type="match status" value="1"/>
</dbReference>
<comment type="caution">
    <text evidence="1">The sequence shown here is derived from an EMBL/GenBank/DDBJ whole genome shotgun (WGS) entry which is preliminary data.</text>
</comment>
<dbReference type="Proteomes" id="UP000664288">
    <property type="component" value="Unassembled WGS sequence"/>
</dbReference>
<proteinExistence type="predicted"/>
<protein>
    <recommendedName>
        <fullName evidence="3">Enoyl-CoA hydratase/isomerase family protein</fullName>
    </recommendedName>
</protein>
<keyword evidence="2" id="KW-1185">Reference proteome</keyword>
<reference evidence="1 2" key="1">
    <citation type="submission" date="2021-03" db="EMBL/GenBank/DDBJ databases">
        <title>Whole genome sequence of Jiella sp. MQZ13P-4.</title>
        <authorList>
            <person name="Tuo L."/>
        </authorList>
    </citation>
    <scope>NUCLEOTIDE SEQUENCE [LARGE SCALE GENOMIC DNA]</scope>
    <source>
        <strain evidence="1 2">MQZ13P-4</strain>
    </source>
</reference>
<dbReference type="InterPro" id="IPR001753">
    <property type="entry name" value="Enoyl-CoA_hydra/iso"/>
</dbReference>
<dbReference type="Pfam" id="PF00378">
    <property type="entry name" value="ECH_1"/>
    <property type="match status" value="1"/>
</dbReference>
<dbReference type="NCBIfam" id="NF006452">
    <property type="entry name" value="PRK08788.1"/>
    <property type="match status" value="1"/>
</dbReference>
<dbReference type="PANTHER" id="PTHR11941">
    <property type="entry name" value="ENOYL-COA HYDRATASE-RELATED"/>
    <property type="match status" value="1"/>
</dbReference>
<gene>
    <name evidence="1" type="ORF">J1C47_18125</name>
</gene>
<evidence type="ECO:0000313" key="2">
    <source>
        <dbReference type="Proteomes" id="UP000664288"/>
    </source>
</evidence>
<dbReference type="InterPro" id="IPR029045">
    <property type="entry name" value="ClpP/crotonase-like_dom_sf"/>
</dbReference>
<name>A0ABS3J7D4_9HYPH</name>
<organism evidence="1 2">
    <name type="scientific">Jiella sonneratiae</name>
    <dbReference type="NCBI Taxonomy" id="2816856"/>
    <lineage>
        <taxon>Bacteria</taxon>
        <taxon>Pseudomonadati</taxon>
        <taxon>Pseudomonadota</taxon>
        <taxon>Alphaproteobacteria</taxon>
        <taxon>Hyphomicrobiales</taxon>
        <taxon>Aurantimonadaceae</taxon>
        <taxon>Jiella</taxon>
    </lineage>
</organism>
<dbReference type="PANTHER" id="PTHR11941:SF54">
    <property type="entry name" value="ENOYL-COA HYDRATASE, MITOCHONDRIAL"/>
    <property type="match status" value="1"/>
</dbReference>
<sequence length="308" mass="33335">MLQVQVVNSLELQPAAAPAPARTDNRIVDRIIDRTGALPQVQLMFEEQDRLLWIVMHPEPKPVFTLPLVDSVLRVQTALRAMVEAGEPMPVEVLAFRTAGPVFSLGGDLDFYLDCLARRDGDGLVRYAETACAVIENNLTGLGGRFATVAAVHGRALGGGIDPARACHVMVAEESATFCYPEINYNHFPIAAAPILARRIGPIEAERILLSGRNFSAFEFQEKGAVDAVVGDGAGAMWVREFCKKSAASRRSRIAIAAAFNRMAPDLASELSAAGAAWVEHMLALGEAEVTRLRRIVSAQERMLGRMG</sequence>
<evidence type="ECO:0000313" key="1">
    <source>
        <dbReference type="EMBL" id="MBO0905567.1"/>
    </source>
</evidence>